<feature type="domain" description="DUF7961" evidence="1">
    <location>
        <begin position="3"/>
        <end position="146"/>
    </location>
</feature>
<gene>
    <name evidence="2" type="ORF">GS429_13185</name>
</gene>
<proteinExistence type="predicted"/>
<dbReference type="AlphaFoldDB" id="A0A6B0VN84"/>
<dbReference type="OrthoDB" id="297134at2157"/>
<protein>
    <recommendedName>
        <fullName evidence="1">DUF7961 domain-containing protein</fullName>
    </recommendedName>
</protein>
<reference evidence="2 3" key="1">
    <citation type="submission" date="2020-01" db="EMBL/GenBank/DDBJ databases">
        <title>Natronorubrum sp. JWXQ-INN 674 isolated from Inner Mongolia Autonomous Region of China.</title>
        <authorList>
            <person name="Xue Q."/>
        </authorList>
    </citation>
    <scope>NUCLEOTIDE SEQUENCE [LARGE SCALE GENOMIC DNA]</scope>
    <source>
        <strain evidence="2 3">JWXQ-INN-674</strain>
    </source>
</reference>
<evidence type="ECO:0000313" key="2">
    <source>
        <dbReference type="EMBL" id="MXV63004.1"/>
    </source>
</evidence>
<dbReference type="InterPro" id="IPR058992">
    <property type="entry name" value="DUF7961_N"/>
</dbReference>
<organism evidence="2 3">
    <name type="scientific">Natronorubrum halalkaliphilum</name>
    <dbReference type="NCBI Taxonomy" id="2691917"/>
    <lineage>
        <taxon>Archaea</taxon>
        <taxon>Methanobacteriati</taxon>
        <taxon>Methanobacteriota</taxon>
        <taxon>Stenosarchaea group</taxon>
        <taxon>Halobacteria</taxon>
        <taxon>Halobacteriales</taxon>
        <taxon>Natrialbaceae</taxon>
        <taxon>Natronorubrum</taxon>
    </lineage>
</organism>
<accession>A0A6B0VN84</accession>
<comment type="caution">
    <text evidence="2">The sequence shown here is derived from an EMBL/GenBank/DDBJ whole genome shotgun (WGS) entry which is preliminary data.</text>
</comment>
<dbReference type="Proteomes" id="UP000434101">
    <property type="component" value="Unassembled WGS sequence"/>
</dbReference>
<keyword evidence="3" id="KW-1185">Reference proteome</keyword>
<dbReference type="Pfam" id="PF25902">
    <property type="entry name" value="DUF7961_N"/>
    <property type="match status" value="1"/>
</dbReference>
<dbReference type="RefSeq" id="WP_160065827.1">
    <property type="nucleotide sequence ID" value="NZ_WUYX01000038.1"/>
</dbReference>
<evidence type="ECO:0000259" key="1">
    <source>
        <dbReference type="Pfam" id="PF25902"/>
    </source>
</evidence>
<name>A0A6B0VN84_9EURY</name>
<dbReference type="EMBL" id="WUYX01000038">
    <property type="protein sequence ID" value="MXV63004.1"/>
    <property type="molecule type" value="Genomic_DNA"/>
</dbReference>
<evidence type="ECO:0000313" key="3">
    <source>
        <dbReference type="Proteomes" id="UP000434101"/>
    </source>
</evidence>
<sequence length="355" mass="39692">MIRYQFAPDRGHHALAWGQAEAYPGDDNIQKIKGNLAEIAFYEFCRHTLPIEQWHWHNGEFLRRAEQEYCEHDFTIGQNTVDVKGRSRVKDLFDLESIDSDLVVLVGIPSDLADDVAEAENLLDFARRGPADYDPVVILGLVDQADISPESHELDHPAPGGPRIERLPLKPAGQLPTGIAIEDWLQHHIEFTSSGDEVGQKRYEGIRQFHTSSNGEMLLPGSFVTPTDRVGLYTDGEDFPARGMVVECPDQPAGATFNEDVKRYETTGGITHGRTPAIGVIAIEHLSEEVCEEIGQLCEEHVYPAVSQLIYSHYDDSLVKFTGSSAVRKEGHIRSTRFNSESPLSNSWWPSTEDQ</sequence>